<dbReference type="Proteomes" id="UP000827872">
    <property type="component" value="Linkage Group LG14"/>
</dbReference>
<keyword evidence="2" id="KW-1185">Reference proteome</keyword>
<name>A0ACB8EB34_9SAUR</name>
<evidence type="ECO:0000313" key="2">
    <source>
        <dbReference type="Proteomes" id="UP000827872"/>
    </source>
</evidence>
<gene>
    <name evidence="1" type="ORF">K3G42_006591</name>
</gene>
<protein>
    <submittedName>
        <fullName evidence="1">Uncharacterized protein</fullName>
    </submittedName>
</protein>
<reference evidence="1" key="1">
    <citation type="submission" date="2021-08" db="EMBL/GenBank/DDBJ databases">
        <title>The first chromosome-level gecko genome reveals the dynamic sex chromosomes of Neotropical dwarf geckos (Sphaerodactylidae: Sphaerodactylus).</title>
        <authorList>
            <person name="Pinto B.J."/>
            <person name="Keating S.E."/>
            <person name="Gamble T."/>
        </authorList>
    </citation>
    <scope>NUCLEOTIDE SEQUENCE</scope>
    <source>
        <strain evidence="1">TG3544</strain>
    </source>
</reference>
<comment type="caution">
    <text evidence="1">The sequence shown here is derived from an EMBL/GenBank/DDBJ whole genome shotgun (WGS) entry which is preliminary data.</text>
</comment>
<dbReference type="EMBL" id="CM037627">
    <property type="protein sequence ID" value="KAH7989272.1"/>
    <property type="molecule type" value="Genomic_DNA"/>
</dbReference>
<accession>A0ACB8EB34</accession>
<organism evidence="1 2">
    <name type="scientific">Sphaerodactylus townsendi</name>
    <dbReference type="NCBI Taxonomy" id="933632"/>
    <lineage>
        <taxon>Eukaryota</taxon>
        <taxon>Metazoa</taxon>
        <taxon>Chordata</taxon>
        <taxon>Craniata</taxon>
        <taxon>Vertebrata</taxon>
        <taxon>Euteleostomi</taxon>
        <taxon>Lepidosauria</taxon>
        <taxon>Squamata</taxon>
        <taxon>Bifurcata</taxon>
        <taxon>Gekkota</taxon>
        <taxon>Sphaerodactylidae</taxon>
        <taxon>Sphaerodactylus</taxon>
    </lineage>
</organism>
<proteinExistence type="predicted"/>
<sequence>MQAFTHSVSHAYTVIQPNVEKDTKNRAIRKTLLIFLKQPELALVASVSKQAKLWSWNSGAASEKRREIHKRRHAGYLLRSFERENGAGGRDTNRLNQAWRKC</sequence>
<evidence type="ECO:0000313" key="1">
    <source>
        <dbReference type="EMBL" id="KAH7989272.1"/>
    </source>
</evidence>